<name>A0ABQ2JWP2_9ACTN</name>
<evidence type="ECO:0000313" key="2">
    <source>
        <dbReference type="EMBL" id="GGN57251.1"/>
    </source>
</evidence>
<gene>
    <name evidence="2" type="ORF">GCM10012285_52420</name>
</gene>
<feature type="chain" id="PRO_5045158179" evidence="1">
    <location>
        <begin position="29"/>
        <end position="94"/>
    </location>
</feature>
<keyword evidence="1" id="KW-0732">Signal</keyword>
<dbReference type="Proteomes" id="UP000600080">
    <property type="component" value="Unassembled WGS sequence"/>
</dbReference>
<accession>A0ABQ2JWP2</accession>
<protein>
    <submittedName>
        <fullName evidence="2">Uncharacterized protein</fullName>
    </submittedName>
</protein>
<reference evidence="3" key="1">
    <citation type="journal article" date="2019" name="Int. J. Syst. Evol. Microbiol.">
        <title>The Global Catalogue of Microorganisms (GCM) 10K type strain sequencing project: providing services to taxonomists for standard genome sequencing and annotation.</title>
        <authorList>
            <consortium name="The Broad Institute Genomics Platform"/>
            <consortium name="The Broad Institute Genome Sequencing Center for Infectious Disease"/>
            <person name="Wu L."/>
            <person name="Ma J."/>
        </authorList>
    </citation>
    <scope>NUCLEOTIDE SEQUENCE [LARGE SCALE GENOMIC DNA]</scope>
    <source>
        <strain evidence="3">CGMCC 4.7323</strain>
    </source>
</reference>
<dbReference type="EMBL" id="BMND01000028">
    <property type="protein sequence ID" value="GGN57251.1"/>
    <property type="molecule type" value="Genomic_DNA"/>
</dbReference>
<sequence length="94" mass="9647">MRKFIGRSVAAAAIAAATVVPLAGIASAAPQADHGRNHHRQNCHHRGFDRGFDGGRRGGFGRGGFGNFGGFGRGGFGFGGLFGFPFGFGLLGIL</sequence>
<dbReference type="GeneID" id="301550923"/>
<keyword evidence="3" id="KW-1185">Reference proteome</keyword>
<feature type="signal peptide" evidence="1">
    <location>
        <begin position="1"/>
        <end position="28"/>
    </location>
</feature>
<evidence type="ECO:0000256" key="1">
    <source>
        <dbReference type="SAM" id="SignalP"/>
    </source>
</evidence>
<dbReference type="RefSeq" id="WP_189102065.1">
    <property type="nucleotide sequence ID" value="NZ_BMND01000028.1"/>
</dbReference>
<comment type="caution">
    <text evidence="2">The sequence shown here is derived from an EMBL/GenBank/DDBJ whole genome shotgun (WGS) entry which is preliminary data.</text>
</comment>
<proteinExistence type="predicted"/>
<organism evidence="2 3">
    <name type="scientific">Streptomyces kronopolitis</name>
    <dbReference type="NCBI Taxonomy" id="1612435"/>
    <lineage>
        <taxon>Bacteria</taxon>
        <taxon>Bacillati</taxon>
        <taxon>Actinomycetota</taxon>
        <taxon>Actinomycetes</taxon>
        <taxon>Kitasatosporales</taxon>
        <taxon>Streptomycetaceae</taxon>
        <taxon>Streptomyces</taxon>
    </lineage>
</organism>
<evidence type="ECO:0000313" key="3">
    <source>
        <dbReference type="Proteomes" id="UP000600080"/>
    </source>
</evidence>